<dbReference type="GeneID" id="39599421"/>
<evidence type="ECO:0008006" key="4">
    <source>
        <dbReference type="Google" id="ProtNLM"/>
    </source>
</evidence>
<dbReference type="RefSeq" id="XP_028486189.1">
    <property type="nucleotide sequence ID" value="XM_028630144.1"/>
</dbReference>
<feature type="compositionally biased region" description="Polar residues" evidence="1">
    <location>
        <begin position="557"/>
        <end position="570"/>
    </location>
</feature>
<evidence type="ECO:0000313" key="3">
    <source>
        <dbReference type="Proteomes" id="UP000283841"/>
    </source>
</evidence>
<dbReference type="STRING" id="264951.A0A443HXS6"/>
<reference evidence="2 3" key="1">
    <citation type="journal article" date="2018" name="Front. Microbiol.">
        <title>Genomic and genetic insights into a cosmopolitan fungus, Paecilomyces variotii (Eurotiales).</title>
        <authorList>
            <person name="Urquhart A.S."/>
            <person name="Mondo S.J."/>
            <person name="Makela M.R."/>
            <person name="Hane J.K."/>
            <person name="Wiebenga A."/>
            <person name="He G."/>
            <person name="Mihaltcheva S."/>
            <person name="Pangilinan J."/>
            <person name="Lipzen A."/>
            <person name="Barry K."/>
            <person name="de Vries R.P."/>
            <person name="Grigoriev I.V."/>
            <person name="Idnurm A."/>
        </authorList>
    </citation>
    <scope>NUCLEOTIDE SEQUENCE [LARGE SCALE GENOMIC DNA]</scope>
    <source>
        <strain evidence="2 3">CBS 101075</strain>
    </source>
</reference>
<dbReference type="PANTHER" id="PTHR39214:SF1">
    <property type="entry name" value="MICROBODY (PEROXISOME) BIOGENESIS PROTEIN PEROXIN 8 (EUROFUNG)"/>
    <property type="match status" value="1"/>
</dbReference>
<sequence>MATERSLARLLRSLQTASELEDAYALLPTATSFLAILTNPLNVTLLASQLLSSPAIWDNRVDLQTCRRIISVFNTAAITILQQEETDTPRAPYATRKGLDREAWVKAVVAGADERSPRWRHLLLLGGVLLGFEGQNRQGLPSHIRTKLESGLVKATELSLNELKPVDDIDGYAITMVLNHTFELLSDFERSQLSYDRLLPVMVRATFLSKEGLEGGYFLGAIDRDVVEVPGKKFLWSAGSASYRHMEAISSKPLISALGPLSRLIAYAVENVHDRSIISGTVDYLADFVRTLIVQWRQNKLSEIDRSEEIDFLEGESLKTTVPALWKLLRTCMFSITIVLRAVLGRVLNDRVLAANGSAPFLSMQVLHILRNLYFVSSRIGQNASSQYSFVYLTAIDILSQYTDLSENFLRSIKPAELGQIPAHPLERSLDLFFLNTAEHFTLTVSPETSEELLIPASLPYLAKGGNNHLLEIFEAAHSVVLAVLAAPKSAKIAANHLPFYIDNLFAVFPQNLSTRQFRLAYKTILRITAPPSPLANSQPLLPSTLLELLHDRAQRASSDPLTPPKQSLTAEDLTNPPPPVSEQSALTLALIDCLCFLRVEDLEEWLPLTAHLINKIQNPDMRVPCVERFWEALSDGEMDVERAHFCVLWWSTRGGRELVLYGAEGDASPNVEDGPYMSGAIGGAARENKL</sequence>
<comment type="caution">
    <text evidence="2">The sequence shown here is derived from an EMBL/GenBank/DDBJ whole genome shotgun (WGS) entry which is preliminary data.</text>
</comment>
<dbReference type="AlphaFoldDB" id="A0A443HXS6"/>
<name>A0A443HXS6_BYSSP</name>
<organism evidence="2 3">
    <name type="scientific">Byssochlamys spectabilis</name>
    <name type="common">Paecilomyces variotii</name>
    <dbReference type="NCBI Taxonomy" id="264951"/>
    <lineage>
        <taxon>Eukaryota</taxon>
        <taxon>Fungi</taxon>
        <taxon>Dikarya</taxon>
        <taxon>Ascomycota</taxon>
        <taxon>Pezizomycotina</taxon>
        <taxon>Eurotiomycetes</taxon>
        <taxon>Eurotiomycetidae</taxon>
        <taxon>Eurotiales</taxon>
        <taxon>Thermoascaceae</taxon>
        <taxon>Paecilomyces</taxon>
    </lineage>
</organism>
<dbReference type="EMBL" id="RCNU01000003">
    <property type="protein sequence ID" value="RWQ96544.1"/>
    <property type="molecule type" value="Genomic_DNA"/>
</dbReference>
<gene>
    <name evidence="2" type="ORF">C8Q69DRAFT_460322</name>
</gene>
<dbReference type="PANTHER" id="PTHR39214">
    <property type="entry name" value="MICROBODY (PEROXISOME) BIOGENESIS PROTEIN PEROXIN 8 (EUROFUNG)"/>
    <property type="match status" value="1"/>
</dbReference>
<dbReference type="Pfam" id="PF26001">
    <property type="entry name" value="Pex8"/>
    <property type="match status" value="1"/>
</dbReference>
<dbReference type="Proteomes" id="UP000283841">
    <property type="component" value="Unassembled WGS sequence"/>
</dbReference>
<evidence type="ECO:0000256" key="1">
    <source>
        <dbReference type="SAM" id="MobiDB-lite"/>
    </source>
</evidence>
<accession>A0A443HXS6</accession>
<dbReference type="InterPro" id="IPR055334">
    <property type="entry name" value="PEX8-like"/>
</dbReference>
<dbReference type="VEuPathDB" id="FungiDB:C8Q69DRAFT_460322"/>
<proteinExistence type="predicted"/>
<keyword evidence="3" id="KW-1185">Reference proteome</keyword>
<evidence type="ECO:0000313" key="2">
    <source>
        <dbReference type="EMBL" id="RWQ96544.1"/>
    </source>
</evidence>
<feature type="region of interest" description="Disordered" evidence="1">
    <location>
        <begin position="557"/>
        <end position="580"/>
    </location>
</feature>
<protein>
    <recommendedName>
        <fullName evidence="4">Peroxisomal membrane protein Pex17</fullName>
    </recommendedName>
</protein>